<gene>
    <name evidence="11" type="ORF">GBAR_LOCUS28454</name>
</gene>
<evidence type="ECO:0000256" key="5">
    <source>
        <dbReference type="ARBA" id="ARBA00022737"/>
    </source>
</evidence>
<dbReference type="AlphaFoldDB" id="A0AA35TQR6"/>
<dbReference type="GO" id="GO:0005856">
    <property type="term" value="C:cytoskeleton"/>
    <property type="evidence" value="ECO:0007669"/>
    <property type="project" value="UniProtKB-SubCell"/>
</dbReference>
<feature type="compositionally biased region" description="Pro residues" evidence="10">
    <location>
        <begin position="782"/>
        <end position="798"/>
    </location>
</feature>
<keyword evidence="8" id="KW-0966">Cell projection</keyword>
<feature type="region of interest" description="Disordered" evidence="10">
    <location>
        <begin position="508"/>
        <end position="529"/>
    </location>
</feature>
<feature type="compositionally biased region" description="Basic and acidic residues" evidence="10">
    <location>
        <begin position="434"/>
        <end position="443"/>
    </location>
</feature>
<dbReference type="EMBL" id="CASHTH010003976">
    <property type="protein sequence ID" value="CAI8052006.1"/>
    <property type="molecule type" value="Genomic_DNA"/>
</dbReference>
<keyword evidence="5" id="KW-0677">Repeat</keyword>
<dbReference type="PANTHER" id="PTHR14885:SF3">
    <property type="entry name" value="CILIA- AND FLAGELLA-ASSOCIATED PROTEIN 44"/>
    <property type="match status" value="1"/>
</dbReference>
<feature type="region of interest" description="Disordered" evidence="10">
    <location>
        <begin position="280"/>
        <end position="347"/>
    </location>
</feature>
<protein>
    <submittedName>
        <fullName evidence="11">Cilia- and flagella-associated protein 44</fullName>
    </submittedName>
</protein>
<evidence type="ECO:0000256" key="10">
    <source>
        <dbReference type="SAM" id="MobiDB-lite"/>
    </source>
</evidence>
<keyword evidence="12" id="KW-1185">Reference proteome</keyword>
<feature type="compositionally biased region" description="Acidic residues" evidence="10">
    <location>
        <begin position="327"/>
        <end position="347"/>
    </location>
</feature>
<proteinExistence type="predicted"/>
<feature type="compositionally biased region" description="Acidic residues" evidence="10">
    <location>
        <begin position="444"/>
        <end position="467"/>
    </location>
</feature>
<evidence type="ECO:0000256" key="8">
    <source>
        <dbReference type="ARBA" id="ARBA00023273"/>
    </source>
</evidence>
<evidence type="ECO:0000256" key="3">
    <source>
        <dbReference type="ARBA" id="ARBA00022490"/>
    </source>
</evidence>
<evidence type="ECO:0000256" key="6">
    <source>
        <dbReference type="ARBA" id="ARBA00023054"/>
    </source>
</evidence>
<reference evidence="11" key="1">
    <citation type="submission" date="2023-03" db="EMBL/GenBank/DDBJ databases">
        <authorList>
            <person name="Steffen K."/>
            <person name="Cardenas P."/>
        </authorList>
    </citation>
    <scope>NUCLEOTIDE SEQUENCE</scope>
</reference>
<sequence length="798" mass="90227">MAWDAEKHSIALEKLEKWFKAVVECERIVVWSFAESHRVGTYRTPRPSDHFLEQLEKETSSQDLQTPGTVAFSDGVRTGRGGTAAEEEEMGGREWEREGGGEGEESGKLSKQEARRLRRERRKREWEELLARRPGKGEEDPEEAALVQQFKANMGDYKLKTASDYVVPKHQRVTFSKKRRSLLFLRNQIFERKREYNSKLIGLRNRKKGVLQKASYLLKELESVQKQLPPSLHISPPIFPPLRPEEEPEKTRGYTRETLLQFASEKEERERLEREAAAGVGEGFGGFGGFGGGDGGDQGKGGEGEEEGENEAPPEEAGEGVVREEMGETDEGVQGERQEEEEQEEGVMSELGLVVHQEQQIQGLGVKLKQLEKRVAQLQEQEKTLTSQFMERVGEGNKFKDFLLKASFPPCPHFPDCQWACLQVFRKKIKRVKAKEEKGPREGEGEEEEDSEDESDISSSSEEESEAGEGGGALNDSVCPAGCDPALFSLACSLRESRLDLEDTLTEEKKAMDQSRKEVESSKKKLKTMESHVKTAQSELEAFQLKKQQKLNELNRVVVLRLHQILHHGAGPGEPPSSISSCLVFPESSLADLSFRISAVKEERKNEKLRFKELHHQHVRLVRERRELEARVREWEEKVQQAMTLKFGRVVDLDSLGAVTANRAVDDLRAKLRNQEDEQARELAVLQTRVERAKHQLMGVVRQNTQHLVRMNNLLTSQHSLEARLNARQKSLRREVGGGRSGEDEEEMERLEQLTMLQAHEISTLQQEIRALSTKGGKMLPPSQPPVGPPPPGVSPII</sequence>
<feature type="coiled-coil region" evidence="9">
    <location>
        <begin position="354"/>
        <end position="388"/>
    </location>
</feature>
<name>A0AA35TQR6_GEOBA</name>
<dbReference type="Proteomes" id="UP001174909">
    <property type="component" value="Unassembled WGS sequence"/>
</dbReference>
<accession>A0AA35TQR6</accession>
<evidence type="ECO:0000256" key="9">
    <source>
        <dbReference type="SAM" id="Coils"/>
    </source>
</evidence>
<keyword evidence="6 9" id="KW-0175">Coiled coil</keyword>
<keyword evidence="3" id="KW-0963">Cytoplasm</keyword>
<evidence type="ECO:0000256" key="2">
    <source>
        <dbReference type="ARBA" id="ARBA00004245"/>
    </source>
</evidence>
<feature type="compositionally biased region" description="Gly residues" evidence="10">
    <location>
        <begin position="280"/>
        <end position="301"/>
    </location>
</feature>
<dbReference type="PANTHER" id="PTHR14885">
    <property type="entry name" value="CILIA- AND FLAGELLA-ASSOCIATED PROTEIN 43-RELATED"/>
    <property type="match status" value="1"/>
</dbReference>
<keyword evidence="7" id="KW-0206">Cytoskeleton</keyword>
<keyword evidence="11" id="KW-0969">Cilium</keyword>
<evidence type="ECO:0000313" key="11">
    <source>
        <dbReference type="EMBL" id="CAI8052006.1"/>
    </source>
</evidence>
<evidence type="ECO:0000313" key="12">
    <source>
        <dbReference type="Proteomes" id="UP001174909"/>
    </source>
</evidence>
<feature type="coiled-coil region" evidence="9">
    <location>
        <begin position="611"/>
        <end position="696"/>
    </location>
</feature>
<feature type="compositionally biased region" description="Basic and acidic residues" evidence="10">
    <location>
        <begin position="90"/>
        <end position="115"/>
    </location>
</feature>
<dbReference type="GO" id="GO:0005929">
    <property type="term" value="C:cilium"/>
    <property type="evidence" value="ECO:0007669"/>
    <property type="project" value="UniProtKB-SubCell"/>
</dbReference>
<evidence type="ECO:0000256" key="4">
    <source>
        <dbReference type="ARBA" id="ARBA00022574"/>
    </source>
</evidence>
<keyword evidence="4" id="KW-0853">WD repeat</keyword>
<evidence type="ECO:0000256" key="1">
    <source>
        <dbReference type="ARBA" id="ARBA00004138"/>
    </source>
</evidence>
<feature type="region of interest" description="Disordered" evidence="10">
    <location>
        <begin position="57"/>
        <end position="115"/>
    </location>
</feature>
<comment type="subcellular location">
    <subcellularLocation>
        <location evidence="1">Cell projection</location>
        <location evidence="1">Cilium</location>
    </subcellularLocation>
    <subcellularLocation>
        <location evidence="2">Cytoplasm</location>
        <location evidence="2">Cytoskeleton</location>
    </subcellularLocation>
</comment>
<feature type="region of interest" description="Disordered" evidence="10">
    <location>
        <begin position="433"/>
        <end position="476"/>
    </location>
</feature>
<comment type="caution">
    <text evidence="11">The sequence shown here is derived from an EMBL/GenBank/DDBJ whole genome shotgun (WGS) entry which is preliminary data.</text>
</comment>
<evidence type="ECO:0000256" key="7">
    <source>
        <dbReference type="ARBA" id="ARBA00023212"/>
    </source>
</evidence>
<organism evidence="11 12">
    <name type="scientific">Geodia barretti</name>
    <name type="common">Barrett's horny sponge</name>
    <dbReference type="NCBI Taxonomy" id="519541"/>
    <lineage>
        <taxon>Eukaryota</taxon>
        <taxon>Metazoa</taxon>
        <taxon>Porifera</taxon>
        <taxon>Demospongiae</taxon>
        <taxon>Heteroscleromorpha</taxon>
        <taxon>Tetractinellida</taxon>
        <taxon>Astrophorina</taxon>
        <taxon>Geodiidae</taxon>
        <taxon>Geodia</taxon>
    </lineage>
</organism>
<keyword evidence="11" id="KW-0282">Flagellum</keyword>
<feature type="region of interest" description="Disordered" evidence="10">
    <location>
        <begin position="773"/>
        <end position="798"/>
    </location>
</feature>
<feature type="compositionally biased region" description="Acidic residues" evidence="10">
    <location>
        <begin position="304"/>
        <end position="318"/>
    </location>
</feature>